<evidence type="ECO:0000313" key="4">
    <source>
        <dbReference type="Proteomes" id="UP000634136"/>
    </source>
</evidence>
<dbReference type="PANTHER" id="PTHR31672:SF13">
    <property type="entry name" value="F-BOX PROTEIN CPR30-LIKE"/>
    <property type="match status" value="1"/>
</dbReference>
<comment type="caution">
    <text evidence="3">The sequence shown here is derived from an EMBL/GenBank/DDBJ whole genome shotgun (WGS) entry which is preliminary data.</text>
</comment>
<dbReference type="Pfam" id="PF00646">
    <property type="entry name" value="F-box"/>
    <property type="match status" value="1"/>
</dbReference>
<proteinExistence type="predicted"/>
<dbReference type="InterPro" id="IPR050796">
    <property type="entry name" value="SCF_F-box_component"/>
</dbReference>
<dbReference type="OrthoDB" id="1372290at2759"/>
<name>A0A834TTL7_9FABA</name>
<dbReference type="InterPro" id="IPR001810">
    <property type="entry name" value="F-box_dom"/>
</dbReference>
<dbReference type="NCBIfam" id="TIGR01640">
    <property type="entry name" value="F_box_assoc_1"/>
    <property type="match status" value="1"/>
</dbReference>
<feature type="domain" description="F-box associated beta-propeller type 1" evidence="2">
    <location>
        <begin position="104"/>
        <end position="228"/>
    </location>
</feature>
<gene>
    <name evidence="3" type="ORF">G2W53_017710</name>
</gene>
<dbReference type="PANTHER" id="PTHR31672">
    <property type="entry name" value="BNACNNG10540D PROTEIN"/>
    <property type="match status" value="1"/>
</dbReference>
<dbReference type="InterPro" id="IPR017451">
    <property type="entry name" value="F-box-assoc_interact_dom"/>
</dbReference>
<dbReference type="EMBL" id="JAAIUW010000006">
    <property type="protein sequence ID" value="KAF7826546.1"/>
    <property type="molecule type" value="Genomic_DNA"/>
</dbReference>
<sequence length="350" mass="40799">MEDIFSNGIGIPSVLMADIFSMVEPEDIPKLPYVSKNWFDTCKRSSFIDNHCDESRKKKFKHMLFCVLEKQEQDLPFFLQMSLVVNDERTMQSFACLPSFFSCKEIKLVGTDEGFLCFLTKHEFDNEYFWLWNPVTHQIVNVALPSVISPGALMRYGFGFERNNGEFVIVVMWDSCERQSNVGSMAVYSSFSRTWSDVSSPEYCPQILFDSSIHINGCVYWISMNKDTSYGNSHVVVGLGVVTWFNVSALHKTYVIWLSRRFDCGEIGWVQYRRLDYSPSILRFLDFAGGNLVCISEQMQFYDEDEHCFTQGLIFFESEQRDIIRMMTSTYLNKFTVRKIFPYYPTIRVI</sequence>
<accession>A0A834TTL7</accession>
<dbReference type="InterPro" id="IPR006527">
    <property type="entry name" value="F-box-assoc_dom_typ1"/>
</dbReference>
<evidence type="ECO:0000313" key="3">
    <source>
        <dbReference type="EMBL" id="KAF7826546.1"/>
    </source>
</evidence>
<dbReference type="Proteomes" id="UP000634136">
    <property type="component" value="Unassembled WGS sequence"/>
</dbReference>
<evidence type="ECO:0000259" key="1">
    <source>
        <dbReference type="Pfam" id="PF00646"/>
    </source>
</evidence>
<protein>
    <submittedName>
        <fullName evidence="3">F-box/kelch-repeat protein</fullName>
    </submittedName>
</protein>
<dbReference type="Pfam" id="PF07734">
    <property type="entry name" value="FBA_1"/>
    <property type="match status" value="1"/>
</dbReference>
<dbReference type="AlphaFoldDB" id="A0A834TTL7"/>
<evidence type="ECO:0000259" key="2">
    <source>
        <dbReference type="Pfam" id="PF07734"/>
    </source>
</evidence>
<keyword evidence="4" id="KW-1185">Reference proteome</keyword>
<feature type="domain" description="F-box" evidence="1">
    <location>
        <begin position="11"/>
        <end position="47"/>
    </location>
</feature>
<organism evidence="3 4">
    <name type="scientific">Senna tora</name>
    <dbReference type="NCBI Taxonomy" id="362788"/>
    <lineage>
        <taxon>Eukaryota</taxon>
        <taxon>Viridiplantae</taxon>
        <taxon>Streptophyta</taxon>
        <taxon>Embryophyta</taxon>
        <taxon>Tracheophyta</taxon>
        <taxon>Spermatophyta</taxon>
        <taxon>Magnoliopsida</taxon>
        <taxon>eudicotyledons</taxon>
        <taxon>Gunneridae</taxon>
        <taxon>Pentapetalae</taxon>
        <taxon>rosids</taxon>
        <taxon>fabids</taxon>
        <taxon>Fabales</taxon>
        <taxon>Fabaceae</taxon>
        <taxon>Caesalpinioideae</taxon>
        <taxon>Cassia clade</taxon>
        <taxon>Senna</taxon>
    </lineage>
</organism>
<reference evidence="3" key="1">
    <citation type="submission" date="2020-09" db="EMBL/GenBank/DDBJ databases">
        <title>Genome-Enabled Discovery of Anthraquinone Biosynthesis in Senna tora.</title>
        <authorList>
            <person name="Kang S.-H."/>
            <person name="Pandey R.P."/>
            <person name="Lee C.-M."/>
            <person name="Sim J.-S."/>
            <person name="Jeong J.-T."/>
            <person name="Choi B.-S."/>
            <person name="Jung M."/>
            <person name="Ginzburg D."/>
            <person name="Zhao K."/>
            <person name="Won S.Y."/>
            <person name="Oh T.-J."/>
            <person name="Yu Y."/>
            <person name="Kim N.-H."/>
            <person name="Lee O.R."/>
            <person name="Lee T.-H."/>
            <person name="Bashyal P."/>
            <person name="Kim T.-S."/>
            <person name="Lee W.-H."/>
            <person name="Kawkins C."/>
            <person name="Kim C.-K."/>
            <person name="Kim J.S."/>
            <person name="Ahn B.O."/>
            <person name="Rhee S.Y."/>
            <person name="Sohng J.K."/>
        </authorList>
    </citation>
    <scope>NUCLEOTIDE SEQUENCE</scope>
    <source>
        <tissue evidence="3">Leaf</tissue>
    </source>
</reference>